<keyword evidence="3" id="KW-1185">Reference proteome</keyword>
<organism evidence="2 3">
    <name type="scientific">Datura stramonium</name>
    <name type="common">Jimsonweed</name>
    <name type="synonym">Common thornapple</name>
    <dbReference type="NCBI Taxonomy" id="4076"/>
    <lineage>
        <taxon>Eukaryota</taxon>
        <taxon>Viridiplantae</taxon>
        <taxon>Streptophyta</taxon>
        <taxon>Embryophyta</taxon>
        <taxon>Tracheophyta</taxon>
        <taxon>Spermatophyta</taxon>
        <taxon>Magnoliopsida</taxon>
        <taxon>eudicotyledons</taxon>
        <taxon>Gunneridae</taxon>
        <taxon>Pentapetalae</taxon>
        <taxon>asterids</taxon>
        <taxon>lamiids</taxon>
        <taxon>Solanales</taxon>
        <taxon>Solanaceae</taxon>
        <taxon>Solanoideae</taxon>
        <taxon>Datureae</taxon>
        <taxon>Datura</taxon>
    </lineage>
</organism>
<evidence type="ECO:0000256" key="1">
    <source>
        <dbReference type="SAM" id="MobiDB-lite"/>
    </source>
</evidence>
<evidence type="ECO:0000313" key="2">
    <source>
        <dbReference type="EMBL" id="MCE0482024.1"/>
    </source>
</evidence>
<reference evidence="2 3" key="1">
    <citation type="journal article" date="2021" name="BMC Genomics">
        <title>Datura genome reveals duplications of psychoactive alkaloid biosynthetic genes and high mutation rate following tissue culture.</title>
        <authorList>
            <person name="Rajewski A."/>
            <person name="Carter-House D."/>
            <person name="Stajich J."/>
            <person name="Litt A."/>
        </authorList>
    </citation>
    <scope>NUCLEOTIDE SEQUENCE [LARGE SCALE GENOMIC DNA]</scope>
    <source>
        <strain evidence="2">AR-01</strain>
    </source>
</reference>
<proteinExistence type="predicted"/>
<protein>
    <submittedName>
        <fullName evidence="2">Uncharacterized protein</fullName>
    </submittedName>
</protein>
<name>A0ABS8VQM1_DATST</name>
<accession>A0ABS8VQM1</accession>
<sequence>RGPVDRFRMYESSFTATCCMSSKGRGMSARMSGQASKKRRSKAVYREETFHGTLLGALGSVARRFTSAIGGVSRR</sequence>
<feature type="non-terminal residue" evidence="2">
    <location>
        <position position="1"/>
    </location>
</feature>
<comment type="caution">
    <text evidence="2">The sequence shown here is derived from an EMBL/GenBank/DDBJ whole genome shotgun (WGS) entry which is preliminary data.</text>
</comment>
<dbReference type="EMBL" id="JACEIK010005684">
    <property type="protein sequence ID" value="MCE0482024.1"/>
    <property type="molecule type" value="Genomic_DNA"/>
</dbReference>
<gene>
    <name evidence="2" type="ORF">HAX54_040333</name>
</gene>
<dbReference type="Proteomes" id="UP000823775">
    <property type="component" value="Unassembled WGS sequence"/>
</dbReference>
<feature type="region of interest" description="Disordered" evidence="1">
    <location>
        <begin position="22"/>
        <end position="43"/>
    </location>
</feature>
<evidence type="ECO:0000313" key="3">
    <source>
        <dbReference type="Proteomes" id="UP000823775"/>
    </source>
</evidence>